<reference evidence="4" key="1">
    <citation type="submission" date="2021-03" db="EMBL/GenBank/DDBJ databases">
        <title>Comparative genomics and phylogenomic investigation of the class Geoglossomycetes provide insights into ecological specialization and systematics.</title>
        <authorList>
            <person name="Melie T."/>
            <person name="Pirro S."/>
            <person name="Miller A.N."/>
            <person name="Quandt A."/>
        </authorList>
    </citation>
    <scope>NUCLEOTIDE SEQUENCE</scope>
    <source>
        <strain evidence="4">CAQ_001_2017</strain>
    </source>
</reference>
<dbReference type="AlphaFoldDB" id="A0A9P8L7G1"/>
<feature type="repeat" description="ANK" evidence="3">
    <location>
        <begin position="447"/>
        <end position="479"/>
    </location>
</feature>
<dbReference type="GO" id="GO:0005829">
    <property type="term" value="C:cytosol"/>
    <property type="evidence" value="ECO:0007669"/>
    <property type="project" value="TreeGrafter"/>
</dbReference>
<comment type="caution">
    <text evidence="4">The sequence shown here is derived from an EMBL/GenBank/DDBJ whole genome shotgun (WGS) entry which is preliminary data.</text>
</comment>
<proteinExistence type="predicted"/>
<feature type="repeat" description="ANK" evidence="3">
    <location>
        <begin position="546"/>
        <end position="578"/>
    </location>
</feature>
<dbReference type="PROSITE" id="PS50088">
    <property type="entry name" value="ANK_REPEAT"/>
    <property type="match status" value="10"/>
</dbReference>
<name>A0A9P8L7G1_9PEZI</name>
<dbReference type="PANTHER" id="PTHR46680">
    <property type="entry name" value="NF-KAPPA-B INHIBITOR ALPHA"/>
    <property type="match status" value="1"/>
</dbReference>
<feature type="repeat" description="ANK" evidence="3">
    <location>
        <begin position="645"/>
        <end position="677"/>
    </location>
</feature>
<dbReference type="GO" id="GO:0071356">
    <property type="term" value="P:cellular response to tumor necrosis factor"/>
    <property type="evidence" value="ECO:0007669"/>
    <property type="project" value="TreeGrafter"/>
</dbReference>
<dbReference type="PRINTS" id="PR01415">
    <property type="entry name" value="ANKYRIN"/>
</dbReference>
<dbReference type="Pfam" id="PF12796">
    <property type="entry name" value="Ank_2"/>
    <property type="match status" value="4"/>
</dbReference>
<feature type="repeat" description="ANK" evidence="3">
    <location>
        <begin position="612"/>
        <end position="644"/>
    </location>
</feature>
<dbReference type="SUPFAM" id="SSF48403">
    <property type="entry name" value="Ankyrin repeat"/>
    <property type="match status" value="1"/>
</dbReference>
<dbReference type="Proteomes" id="UP000750711">
    <property type="component" value="Unassembled WGS sequence"/>
</dbReference>
<dbReference type="PANTHER" id="PTHR46680:SF3">
    <property type="entry name" value="NF-KAPPA-B INHIBITOR CACTUS"/>
    <property type="match status" value="1"/>
</dbReference>
<protein>
    <submittedName>
        <fullName evidence="4">Uncharacterized protein</fullName>
    </submittedName>
</protein>
<dbReference type="SMART" id="SM00248">
    <property type="entry name" value="ANK"/>
    <property type="match status" value="10"/>
</dbReference>
<sequence>MSYPKTYRVQGIPATSTKENCGLFISSILRSVSRRDSELLEPPLVHSLGPNPYSPERNPFQVATITFEQVPKALQNDTNEVTVPITTYNPSTNETFVSSVTVDSHFSGFTPLNYIEDGPDHQVDCIAITGLGSHPFGSWKQRGGQHMWLRDCLPYDLKGARILLYGYNTDLRESQAFQNIEDIAIAFSRGIRSIRQQRAIIQMKGGDEIDKENFNSIYGILFFGVPNQGIPIEHWLSMVERQPNESLVRNLGPDSTYLRDLHDGFRATFPFSDSVIVYIYETEQTRAAKEEEPGRWARTGSFQTLVPKSLATDIPTTSQPCRALPIKRNHSDMVKFSSRWDEYYQMIVSQLTEISAAAVGEIRAKFLGATQGSDFDIVPTEGWTQLHHAAFRGDENGFRELLRVPANLEVKDDNGQTPLHIAAIYGRDAAVKSLLDRGADKDARNYDEQTPLYSAASRGHGSIVVALVAVGADMEARDTQGKTPLYAAARNGHGAVARLLADRGANRGARAKGDWTPVHAAAWYGHETAVRLLIEGGADKSASAAGGMTPLHGAVQNGHEAVTTLLLRAGARIESKTDTRETPLHIAANCGGDSIARLLVDKGADMEARDSDGRTPLYVAARGGHERVTRLLLQKGADWRVRKKGGWTSMHAAAWFCHESALKVLVDHGADMELRNEAGETPLFIAARRGHEKIVRLLIERGANTKARTRDRWTPLRVAESNGHKAVANLLRRSH</sequence>
<evidence type="ECO:0000313" key="5">
    <source>
        <dbReference type="Proteomes" id="UP000750711"/>
    </source>
</evidence>
<accession>A0A9P8L7G1</accession>
<gene>
    <name evidence="4" type="ORF">GP486_006452</name>
</gene>
<dbReference type="InterPro" id="IPR036770">
    <property type="entry name" value="Ankyrin_rpt-contain_sf"/>
</dbReference>
<organism evidence="4 5">
    <name type="scientific">Trichoglossum hirsutum</name>
    <dbReference type="NCBI Taxonomy" id="265104"/>
    <lineage>
        <taxon>Eukaryota</taxon>
        <taxon>Fungi</taxon>
        <taxon>Dikarya</taxon>
        <taxon>Ascomycota</taxon>
        <taxon>Pezizomycotina</taxon>
        <taxon>Geoglossomycetes</taxon>
        <taxon>Geoglossales</taxon>
        <taxon>Geoglossaceae</taxon>
        <taxon>Trichoglossum</taxon>
    </lineage>
</organism>
<dbReference type="Gene3D" id="1.25.40.20">
    <property type="entry name" value="Ankyrin repeat-containing domain"/>
    <property type="match status" value="5"/>
</dbReference>
<evidence type="ECO:0000256" key="1">
    <source>
        <dbReference type="ARBA" id="ARBA00022737"/>
    </source>
</evidence>
<feature type="repeat" description="ANK" evidence="3">
    <location>
        <begin position="579"/>
        <end position="611"/>
    </location>
</feature>
<dbReference type="GO" id="GO:0051059">
    <property type="term" value="F:NF-kappaB binding"/>
    <property type="evidence" value="ECO:0007669"/>
    <property type="project" value="TreeGrafter"/>
</dbReference>
<feature type="repeat" description="ANK" evidence="3">
    <location>
        <begin position="678"/>
        <end position="710"/>
    </location>
</feature>
<dbReference type="Pfam" id="PF00023">
    <property type="entry name" value="Ank"/>
    <property type="match status" value="1"/>
</dbReference>
<keyword evidence="5" id="KW-1185">Reference proteome</keyword>
<evidence type="ECO:0000313" key="4">
    <source>
        <dbReference type="EMBL" id="KAH0553479.1"/>
    </source>
</evidence>
<dbReference type="EMBL" id="JAGHQM010001455">
    <property type="protein sequence ID" value="KAH0553479.1"/>
    <property type="molecule type" value="Genomic_DNA"/>
</dbReference>
<evidence type="ECO:0000256" key="3">
    <source>
        <dbReference type="PROSITE-ProRule" id="PRU00023"/>
    </source>
</evidence>
<dbReference type="PROSITE" id="PS50297">
    <property type="entry name" value="ANK_REP_REGION"/>
    <property type="match status" value="10"/>
</dbReference>
<feature type="repeat" description="ANK" evidence="3">
    <location>
        <begin position="513"/>
        <end position="545"/>
    </location>
</feature>
<feature type="repeat" description="ANK" evidence="3">
    <location>
        <begin position="480"/>
        <end position="512"/>
    </location>
</feature>
<dbReference type="InterPro" id="IPR051070">
    <property type="entry name" value="NF-kappa-B_inhibitor"/>
</dbReference>
<feature type="repeat" description="ANK" evidence="3">
    <location>
        <begin position="414"/>
        <end position="446"/>
    </location>
</feature>
<feature type="repeat" description="ANK" evidence="3">
    <location>
        <begin position="381"/>
        <end position="413"/>
    </location>
</feature>
<keyword evidence="1" id="KW-0677">Repeat</keyword>
<evidence type="ECO:0000256" key="2">
    <source>
        <dbReference type="ARBA" id="ARBA00023043"/>
    </source>
</evidence>
<keyword evidence="2 3" id="KW-0040">ANK repeat</keyword>
<dbReference type="InterPro" id="IPR002110">
    <property type="entry name" value="Ankyrin_rpt"/>
</dbReference>